<evidence type="ECO:0000256" key="6">
    <source>
        <dbReference type="ARBA" id="ARBA00022692"/>
    </source>
</evidence>
<dbReference type="Gene3D" id="6.10.340.10">
    <property type="match status" value="1"/>
</dbReference>
<dbReference type="GO" id="GO:0016301">
    <property type="term" value="F:kinase activity"/>
    <property type="evidence" value="ECO:0007669"/>
    <property type="project" value="UniProtKB-KW"/>
</dbReference>
<dbReference type="SMART" id="SM00304">
    <property type="entry name" value="HAMP"/>
    <property type="match status" value="1"/>
</dbReference>
<keyword evidence="8 11" id="KW-1133">Transmembrane helix</keyword>
<keyword evidence="4" id="KW-0597">Phosphoprotein</keyword>
<sequence>MTQPTNELPTQPNDNNAQASSPAPQKELYETMQDALYADFRGEVDDPAKVLFNTMGHNASTRPAKTFTGRMTAYFALTAFMTAVILSIVLAVVWEDQFQSYTRSGMQHMAQKIATTLGKQYSRYGGWENSVITGAASLALPSDVGIEITDAQGNVLYGNVLVGSKVGEALPSRDAQASRSVPVPTNDDGQPISENATASADILSRDGEYLGAVRLWAFGSESLVTKSDDVFRRNSYAAILAAATIAILLACALSYGASHAFTKPIKRITSTAAQIRNGDLTARTGLTGDDEIGRLAETFDSMASELERDIKFEHRLTSDVAHELRTPLMAMLATVEGMQDGVLPADNEHYETVAAEVRRLSRLVDAMLRLSRIENGTRALKIETSDAVYLVKSLVAMQQQMFSERGLRLRFDDKTNEHECMVEMDSDLIREAVTNILSNALRYTPSDGWVVAGISKTRSEVNIFVSDTGIGIAKEDIPRVFARFWRSDASRGRVSGGLGIGLALTKEIIDKHHGRISVESTLGKGTTFTLSIPLVQPVEEGQTHAITM</sequence>
<dbReference type="EMBL" id="AEDQ01000014">
    <property type="protein sequence ID" value="EFL44474.1"/>
    <property type="molecule type" value="Genomic_DNA"/>
</dbReference>
<protein>
    <recommendedName>
        <fullName evidence="3">histidine kinase</fullName>
        <ecNumber evidence="3">2.7.13.3</ecNumber>
    </recommendedName>
</protein>
<dbReference type="InterPro" id="IPR036890">
    <property type="entry name" value="HATPase_C_sf"/>
</dbReference>
<dbReference type="PROSITE" id="PS50885">
    <property type="entry name" value="HAMP"/>
    <property type="match status" value="1"/>
</dbReference>
<feature type="region of interest" description="Disordered" evidence="10">
    <location>
        <begin position="173"/>
        <end position="193"/>
    </location>
</feature>
<keyword evidence="15" id="KW-1185">Reference proteome</keyword>
<dbReference type="PRINTS" id="PR00344">
    <property type="entry name" value="BCTRLSENSOR"/>
</dbReference>
<keyword evidence="11" id="KW-0472">Membrane</keyword>
<feature type="region of interest" description="Disordered" evidence="10">
    <location>
        <begin position="1"/>
        <end position="24"/>
    </location>
</feature>
<feature type="domain" description="Histidine kinase" evidence="12">
    <location>
        <begin position="319"/>
        <end position="536"/>
    </location>
</feature>
<dbReference type="InterPro" id="IPR005467">
    <property type="entry name" value="His_kinase_dom"/>
</dbReference>
<comment type="subcellular location">
    <subcellularLocation>
        <location evidence="2">Cell membrane</location>
    </subcellularLocation>
</comment>
<dbReference type="EC" id="2.7.13.3" evidence="3"/>
<dbReference type="SMART" id="SM00387">
    <property type="entry name" value="HATPase_c"/>
    <property type="match status" value="1"/>
</dbReference>
<dbReference type="Gene3D" id="1.10.287.130">
    <property type="match status" value="1"/>
</dbReference>
<dbReference type="SUPFAM" id="SSF47384">
    <property type="entry name" value="Homodimeric domain of signal transducing histidine kinase"/>
    <property type="match status" value="1"/>
</dbReference>
<evidence type="ECO:0000256" key="11">
    <source>
        <dbReference type="SAM" id="Phobius"/>
    </source>
</evidence>
<evidence type="ECO:0000256" key="7">
    <source>
        <dbReference type="ARBA" id="ARBA00022777"/>
    </source>
</evidence>
<organism evidence="14 15">
    <name type="scientific">Fannyhessea vaginae PB189-T1-4</name>
    <dbReference type="NCBI Taxonomy" id="866774"/>
    <lineage>
        <taxon>Bacteria</taxon>
        <taxon>Bacillati</taxon>
        <taxon>Actinomycetota</taxon>
        <taxon>Coriobacteriia</taxon>
        <taxon>Coriobacteriales</taxon>
        <taxon>Atopobiaceae</taxon>
        <taxon>Fannyhessea</taxon>
    </lineage>
</organism>
<evidence type="ECO:0000313" key="15">
    <source>
        <dbReference type="Proteomes" id="UP000004431"/>
    </source>
</evidence>
<dbReference type="SUPFAM" id="SSF158472">
    <property type="entry name" value="HAMP domain-like"/>
    <property type="match status" value="1"/>
</dbReference>
<comment type="catalytic activity">
    <reaction evidence="1">
        <text>ATP + protein L-histidine = ADP + protein N-phospho-L-histidine.</text>
        <dbReference type="EC" id="2.7.13.3"/>
    </reaction>
</comment>
<evidence type="ECO:0000256" key="8">
    <source>
        <dbReference type="ARBA" id="ARBA00022989"/>
    </source>
</evidence>
<feature type="transmembrane region" description="Helical" evidence="11">
    <location>
        <begin position="236"/>
        <end position="257"/>
    </location>
</feature>
<keyword evidence="7 14" id="KW-0418">Kinase</keyword>
<dbReference type="InterPro" id="IPR050736">
    <property type="entry name" value="Sensor_HK_Regulatory"/>
</dbReference>
<evidence type="ECO:0000259" key="13">
    <source>
        <dbReference type="PROSITE" id="PS50885"/>
    </source>
</evidence>
<keyword evidence="5" id="KW-0808">Transferase</keyword>
<dbReference type="Pfam" id="PF02518">
    <property type="entry name" value="HATPase_c"/>
    <property type="match status" value="1"/>
</dbReference>
<evidence type="ECO:0000256" key="5">
    <source>
        <dbReference type="ARBA" id="ARBA00022679"/>
    </source>
</evidence>
<proteinExistence type="predicted"/>
<evidence type="ECO:0000256" key="2">
    <source>
        <dbReference type="ARBA" id="ARBA00004236"/>
    </source>
</evidence>
<dbReference type="InterPro" id="IPR003594">
    <property type="entry name" value="HATPase_dom"/>
</dbReference>
<gene>
    <name evidence="14" type="ORF">HMPREF9248_1135</name>
</gene>
<dbReference type="Proteomes" id="UP000004431">
    <property type="component" value="Unassembled WGS sequence"/>
</dbReference>
<name>A0ABN0B198_9ACTN</name>
<dbReference type="InterPro" id="IPR036097">
    <property type="entry name" value="HisK_dim/P_sf"/>
</dbReference>
<evidence type="ECO:0000313" key="14">
    <source>
        <dbReference type="EMBL" id="EFL44474.1"/>
    </source>
</evidence>
<dbReference type="Pfam" id="PF00512">
    <property type="entry name" value="HisKA"/>
    <property type="match status" value="1"/>
</dbReference>
<dbReference type="CDD" id="cd00082">
    <property type="entry name" value="HisKA"/>
    <property type="match status" value="1"/>
</dbReference>
<dbReference type="SUPFAM" id="SSF55874">
    <property type="entry name" value="ATPase domain of HSP90 chaperone/DNA topoisomerase II/histidine kinase"/>
    <property type="match status" value="1"/>
</dbReference>
<dbReference type="SMART" id="SM00388">
    <property type="entry name" value="HisKA"/>
    <property type="match status" value="1"/>
</dbReference>
<evidence type="ECO:0000256" key="9">
    <source>
        <dbReference type="ARBA" id="ARBA00023012"/>
    </source>
</evidence>
<accession>A0ABN0B198</accession>
<keyword evidence="6 11" id="KW-0812">Transmembrane</keyword>
<feature type="transmembrane region" description="Helical" evidence="11">
    <location>
        <begin position="73"/>
        <end position="94"/>
    </location>
</feature>
<dbReference type="PANTHER" id="PTHR43711:SF1">
    <property type="entry name" value="HISTIDINE KINASE 1"/>
    <property type="match status" value="1"/>
</dbReference>
<keyword evidence="9" id="KW-0902">Two-component regulatory system</keyword>
<evidence type="ECO:0000256" key="4">
    <source>
        <dbReference type="ARBA" id="ARBA00022553"/>
    </source>
</evidence>
<evidence type="ECO:0000259" key="12">
    <source>
        <dbReference type="PROSITE" id="PS50109"/>
    </source>
</evidence>
<dbReference type="RefSeq" id="WP_006303746.1">
    <property type="nucleotide sequence ID" value="NZ_AEDQ01000014.1"/>
</dbReference>
<evidence type="ECO:0000256" key="10">
    <source>
        <dbReference type="SAM" id="MobiDB-lite"/>
    </source>
</evidence>
<dbReference type="InterPro" id="IPR004358">
    <property type="entry name" value="Sig_transdc_His_kin-like_C"/>
</dbReference>
<dbReference type="InterPro" id="IPR003660">
    <property type="entry name" value="HAMP_dom"/>
</dbReference>
<dbReference type="PROSITE" id="PS50109">
    <property type="entry name" value="HIS_KIN"/>
    <property type="match status" value="1"/>
</dbReference>
<evidence type="ECO:0000256" key="1">
    <source>
        <dbReference type="ARBA" id="ARBA00000085"/>
    </source>
</evidence>
<dbReference type="InterPro" id="IPR003661">
    <property type="entry name" value="HisK_dim/P_dom"/>
</dbReference>
<dbReference type="CDD" id="cd00075">
    <property type="entry name" value="HATPase"/>
    <property type="match status" value="1"/>
</dbReference>
<dbReference type="Pfam" id="PF00672">
    <property type="entry name" value="HAMP"/>
    <property type="match status" value="1"/>
</dbReference>
<evidence type="ECO:0000256" key="3">
    <source>
        <dbReference type="ARBA" id="ARBA00012438"/>
    </source>
</evidence>
<feature type="domain" description="HAMP" evidence="13">
    <location>
        <begin position="259"/>
        <end position="311"/>
    </location>
</feature>
<dbReference type="CDD" id="cd06225">
    <property type="entry name" value="HAMP"/>
    <property type="match status" value="1"/>
</dbReference>
<reference evidence="14 15" key="1">
    <citation type="submission" date="2010-08" db="EMBL/GenBank/DDBJ databases">
        <authorList>
            <person name="Durkin A.S."/>
            <person name="Madupu R."/>
            <person name="Torralba M."/>
            <person name="Gillis M."/>
            <person name="Methe B."/>
            <person name="Sutton G."/>
            <person name="Nelson K.E."/>
        </authorList>
    </citation>
    <scope>NUCLEOTIDE SEQUENCE [LARGE SCALE GENOMIC DNA]</scope>
    <source>
        <strain evidence="14 15">PB189-T1-4</strain>
    </source>
</reference>
<feature type="compositionally biased region" description="Polar residues" evidence="10">
    <location>
        <begin position="1"/>
        <end position="23"/>
    </location>
</feature>
<comment type="caution">
    <text evidence="14">The sequence shown here is derived from an EMBL/GenBank/DDBJ whole genome shotgun (WGS) entry which is preliminary data.</text>
</comment>
<dbReference type="Gene3D" id="3.30.565.10">
    <property type="entry name" value="Histidine kinase-like ATPase, C-terminal domain"/>
    <property type="match status" value="1"/>
</dbReference>
<dbReference type="PANTHER" id="PTHR43711">
    <property type="entry name" value="TWO-COMPONENT HISTIDINE KINASE"/>
    <property type="match status" value="1"/>
</dbReference>